<name>A0A5J4URH0_9EUKA</name>
<feature type="region of interest" description="Disordered" evidence="1">
    <location>
        <begin position="123"/>
        <end position="148"/>
    </location>
</feature>
<protein>
    <recommendedName>
        <fullName evidence="2">SPX domain-containing protein</fullName>
    </recommendedName>
</protein>
<comment type="caution">
    <text evidence="3">The sequence shown here is derived from an EMBL/GenBank/DDBJ whole genome shotgun (WGS) entry which is preliminary data.</text>
</comment>
<evidence type="ECO:0000259" key="2">
    <source>
        <dbReference type="PROSITE" id="PS51382"/>
    </source>
</evidence>
<evidence type="ECO:0000313" key="3">
    <source>
        <dbReference type="EMBL" id="KAA6372987.1"/>
    </source>
</evidence>
<evidence type="ECO:0000313" key="4">
    <source>
        <dbReference type="Proteomes" id="UP000324800"/>
    </source>
</evidence>
<accession>A0A5J4URH0</accession>
<organism evidence="3 4">
    <name type="scientific">Streblomastix strix</name>
    <dbReference type="NCBI Taxonomy" id="222440"/>
    <lineage>
        <taxon>Eukaryota</taxon>
        <taxon>Metamonada</taxon>
        <taxon>Preaxostyla</taxon>
        <taxon>Oxymonadida</taxon>
        <taxon>Streblomastigidae</taxon>
        <taxon>Streblomastix</taxon>
    </lineage>
</organism>
<dbReference type="InterPro" id="IPR004331">
    <property type="entry name" value="SPX_dom"/>
</dbReference>
<evidence type="ECO:0000256" key="1">
    <source>
        <dbReference type="SAM" id="MobiDB-lite"/>
    </source>
</evidence>
<feature type="domain" description="SPX" evidence="2">
    <location>
        <begin position="1"/>
        <end position="69"/>
    </location>
</feature>
<gene>
    <name evidence="3" type="ORF">EZS28_031486</name>
</gene>
<dbReference type="Proteomes" id="UP000324800">
    <property type="component" value="Unassembled WGS sequence"/>
</dbReference>
<sequence length="313" mass="35412">MDSINEFINQSQNEPSRTSSLDLKKLILDLSVEATEADHFVKVNKEGFRKILKKYEKMISEDYAVGEAELTTLRSEVDLNESNVSVNQSHKDEQRTKEPDVKVIYMAKSQRSIADRNIMGEIAPPPQQIDALSPSQASNQQSQTYSPTQFEQVPNILNREFLNDGNSINNNNTFNSVESSVYHPLIDSSSLKPAMKSQSEKISQSSSSLHSYHKIDQSRDQNFPMTSFTTTTTYSPSLTEMSVVILSYVSDEKERLVLLIKQRFDEIPALDHIIARIHALYADTFLKGKFAGAGIPQRKQQLQKLNSKESEEE</sequence>
<dbReference type="AlphaFoldDB" id="A0A5J4URH0"/>
<dbReference type="PROSITE" id="PS51382">
    <property type="entry name" value="SPX"/>
    <property type="match status" value="1"/>
</dbReference>
<reference evidence="3 4" key="1">
    <citation type="submission" date="2019-03" db="EMBL/GenBank/DDBJ databases">
        <title>Single cell metagenomics reveals metabolic interactions within the superorganism composed of flagellate Streblomastix strix and complex community of Bacteroidetes bacteria on its surface.</title>
        <authorList>
            <person name="Treitli S.C."/>
            <person name="Kolisko M."/>
            <person name="Husnik F."/>
            <person name="Keeling P."/>
            <person name="Hampl V."/>
        </authorList>
    </citation>
    <scope>NUCLEOTIDE SEQUENCE [LARGE SCALE GENOMIC DNA]</scope>
    <source>
        <strain evidence="3">ST1C</strain>
    </source>
</reference>
<feature type="compositionally biased region" description="Polar residues" evidence="1">
    <location>
        <begin position="133"/>
        <end position="148"/>
    </location>
</feature>
<feature type="non-terminal residue" evidence="3">
    <location>
        <position position="313"/>
    </location>
</feature>
<dbReference type="EMBL" id="SNRW01013111">
    <property type="protein sequence ID" value="KAA6372987.1"/>
    <property type="molecule type" value="Genomic_DNA"/>
</dbReference>
<proteinExistence type="predicted"/>